<evidence type="ECO:0000313" key="2">
    <source>
        <dbReference type="Proteomes" id="UP000292564"/>
    </source>
</evidence>
<protein>
    <submittedName>
        <fullName evidence="1">Uncharacterized protein</fullName>
    </submittedName>
</protein>
<dbReference type="EMBL" id="SHKY01000001">
    <property type="protein sequence ID" value="RZU52420.1"/>
    <property type="molecule type" value="Genomic_DNA"/>
</dbReference>
<accession>A0A4Q7ZN19</accession>
<organism evidence="1 2">
    <name type="scientific">Krasilnikovia cinnamomea</name>
    <dbReference type="NCBI Taxonomy" id="349313"/>
    <lineage>
        <taxon>Bacteria</taxon>
        <taxon>Bacillati</taxon>
        <taxon>Actinomycetota</taxon>
        <taxon>Actinomycetes</taxon>
        <taxon>Micromonosporales</taxon>
        <taxon>Micromonosporaceae</taxon>
        <taxon>Krasilnikovia</taxon>
    </lineage>
</organism>
<keyword evidence="2" id="KW-1185">Reference proteome</keyword>
<dbReference type="Proteomes" id="UP000292564">
    <property type="component" value="Unassembled WGS sequence"/>
</dbReference>
<evidence type="ECO:0000313" key="1">
    <source>
        <dbReference type="EMBL" id="RZU52420.1"/>
    </source>
</evidence>
<dbReference type="RefSeq" id="WP_242624989.1">
    <property type="nucleotide sequence ID" value="NZ_SHKY01000001.1"/>
</dbReference>
<dbReference type="AlphaFoldDB" id="A0A4Q7ZN19"/>
<sequence length="91" mass="9331">MSTMTAPQSTGTVTAPLTAARAEALYMSTLPTGVAPSRSEVTSAIRTALRSHGGVKGCAADVAGEYGEYPTTAARRMTWALGVVDAVYGVH</sequence>
<reference evidence="1 2" key="1">
    <citation type="submission" date="2019-02" db="EMBL/GenBank/DDBJ databases">
        <title>Sequencing the genomes of 1000 actinobacteria strains.</title>
        <authorList>
            <person name="Klenk H.-P."/>
        </authorList>
    </citation>
    <scope>NUCLEOTIDE SEQUENCE [LARGE SCALE GENOMIC DNA]</scope>
    <source>
        <strain evidence="1 2">DSM 45162</strain>
    </source>
</reference>
<comment type="caution">
    <text evidence="1">The sequence shown here is derived from an EMBL/GenBank/DDBJ whole genome shotgun (WGS) entry which is preliminary data.</text>
</comment>
<proteinExistence type="predicted"/>
<gene>
    <name evidence="1" type="ORF">EV385_4283</name>
</gene>
<name>A0A4Q7ZN19_9ACTN</name>